<dbReference type="Proteomes" id="UP000274756">
    <property type="component" value="Unassembled WGS sequence"/>
</dbReference>
<reference evidence="1 3" key="2">
    <citation type="submission" date="2018-11" db="EMBL/GenBank/DDBJ databases">
        <authorList>
            <consortium name="Pathogen Informatics"/>
        </authorList>
    </citation>
    <scope>NUCLEOTIDE SEQUENCE [LARGE SCALE GENOMIC DNA]</scope>
</reference>
<sequence>MFIDASRFSKWSKLIKTTILALEFIKRITKNRFKWLSPISDVLCYIIIKEDEVDKARKDGKVRTTAIELPNGKLLKRSVSVLPPLEIDSEIEIETIENYNLDFQRGRKSKYKNQLQCVIEHRREGCLKESESHVIQDSLYARSHMRIPAKRCNIITRVRDF</sequence>
<dbReference type="WBParaSite" id="DME_0000980401-mRNA-1">
    <property type="protein sequence ID" value="DME_0000980401-mRNA-1"/>
    <property type="gene ID" value="DME_0000980401"/>
</dbReference>
<gene>
    <name evidence="1" type="ORF">DME_LOCUS3408</name>
</gene>
<name>A0A158Q6D4_DRAME</name>
<reference evidence="4" key="1">
    <citation type="submission" date="2016-04" db="UniProtKB">
        <authorList>
            <consortium name="WormBaseParasite"/>
        </authorList>
    </citation>
    <scope>IDENTIFICATION</scope>
</reference>
<evidence type="ECO:0000313" key="2">
    <source>
        <dbReference type="Proteomes" id="UP000038040"/>
    </source>
</evidence>
<evidence type="ECO:0000313" key="1">
    <source>
        <dbReference type="EMBL" id="VDN53435.1"/>
    </source>
</evidence>
<dbReference type="EMBL" id="UYYG01000131">
    <property type="protein sequence ID" value="VDN53435.1"/>
    <property type="molecule type" value="Genomic_DNA"/>
</dbReference>
<organism evidence="2 4">
    <name type="scientific">Dracunculus medinensis</name>
    <name type="common">Guinea worm</name>
    <dbReference type="NCBI Taxonomy" id="318479"/>
    <lineage>
        <taxon>Eukaryota</taxon>
        <taxon>Metazoa</taxon>
        <taxon>Ecdysozoa</taxon>
        <taxon>Nematoda</taxon>
        <taxon>Chromadorea</taxon>
        <taxon>Rhabditida</taxon>
        <taxon>Spirurina</taxon>
        <taxon>Dracunculoidea</taxon>
        <taxon>Dracunculidae</taxon>
        <taxon>Dracunculus</taxon>
    </lineage>
</organism>
<keyword evidence="3" id="KW-1185">Reference proteome</keyword>
<evidence type="ECO:0000313" key="3">
    <source>
        <dbReference type="Proteomes" id="UP000274756"/>
    </source>
</evidence>
<proteinExistence type="predicted"/>
<evidence type="ECO:0000313" key="4">
    <source>
        <dbReference type="WBParaSite" id="DME_0000980401-mRNA-1"/>
    </source>
</evidence>
<dbReference type="Proteomes" id="UP000038040">
    <property type="component" value="Unplaced"/>
</dbReference>
<accession>A0A158Q6D4</accession>
<protein>
    <submittedName>
        <fullName evidence="1 4">Uncharacterized protein</fullName>
    </submittedName>
</protein>
<dbReference type="AlphaFoldDB" id="A0A158Q6D4"/>